<dbReference type="AlphaFoldDB" id="A0A7V7UB70"/>
<reference evidence="3 4" key="2">
    <citation type="submission" date="2020-02" db="EMBL/GenBank/DDBJ databases">
        <title>Candidatus Galacturonibacter soehngenii shows hetero-acetogenic catabolism of galacturonic acid but lacks a canonical carbon monoxide dehydrogenase/acetyl-CoA synthase complex.</title>
        <authorList>
            <person name="Diender M."/>
            <person name="Stouten G.R."/>
            <person name="Petersen J.F."/>
            <person name="Nielsen P.H."/>
            <person name="Dueholm M.S."/>
            <person name="Pronk J.T."/>
            <person name="Van Loosdrecht M.C.M."/>
        </authorList>
    </citation>
    <scope>NUCLEOTIDE SEQUENCE [LARGE SCALE GENOMIC DNA]</scope>
    <source>
        <strain evidence="3">GalUA</strain>
    </source>
</reference>
<dbReference type="Proteomes" id="UP000461768">
    <property type="component" value="Unassembled WGS sequence"/>
</dbReference>
<dbReference type="RefSeq" id="WP_151143872.1">
    <property type="nucleotide sequence ID" value="NZ_WAGX01000005.1"/>
</dbReference>
<name>A0A7V7UB70_9FIRM</name>
<evidence type="ECO:0000256" key="1">
    <source>
        <dbReference type="SAM" id="Coils"/>
    </source>
</evidence>
<dbReference type="SUPFAM" id="SSF52540">
    <property type="entry name" value="P-loop containing nucleoside triphosphate hydrolases"/>
    <property type="match status" value="1"/>
</dbReference>
<keyword evidence="1" id="KW-0175">Coiled coil</keyword>
<feature type="coiled-coil region" evidence="1">
    <location>
        <begin position="458"/>
        <end position="488"/>
    </location>
</feature>
<evidence type="ECO:0000259" key="2">
    <source>
        <dbReference type="Pfam" id="PF13476"/>
    </source>
</evidence>
<sequence>MQYRVKSVRLKNFKCFDGSKYYEFVLDDTKNPIILTGPNGFGKTTFFDAIELVFSNKITRFNEAIEKGNTDLQKNVLLNEADSDGYIVCTLINENRECLTLIARIDHGMHKVNYSDSITYGIINESVSTENLDVCIREYSDWRKSISEFDVLKYSKENFAVYYYVSQAESVHFLKQSISQRKDAMNALLDLGDVDNWVKFLQEKLIGKTASSPNVVINEEIKSLDVKINEDIDQLKAFGAIDESGCEFKFFNIINLRDMDSAPLWDSEKLEEVDASELERGVKDIDRISHFVNDYDDYKNHLWNKKLEAAMVNGVDDCLLSRGYVKDKKIDIDGIKHIIESKNRVITIFNNSAFLRSKEIVPGDYSADGMRKLKQLFPESVLFDIEDVQSMCTNLIEMSKRLSSKQAVIKKMESARIALYEANEEFDKNTDKCPYCGHQYGESIKLKEAYESAHALLEKENGEELRKYNELLKQLEEVVKESKDALNKEIGSLSDSGVTVLLDEVRRLSAFISDKKRIEDVEMLIPLVAVDKAFEDMGKPEQKNELQRMFIEAKKVFSSEDFTNNLSLYAYDSLLEEYPDIEWTEQNLLQDEKMVENKKGYIKAAINSKRNEKANEIKARIKKNIRKWQALKAIREDLKNIQRVYSDAIESYKNQILKRLRVPLLIYTGKILQDYQNGLGVFISKDEMRFVTNGDVKHDILNTFSSGQLSGFVLAFLFSMNKQYVKESEDDLGFILIDDPVQTMDDINISSMIEVLRNDFKDRQIILSTHETDKENYILYKFFKYNRIGQSFNVKDQLYGV</sequence>
<evidence type="ECO:0000313" key="4">
    <source>
        <dbReference type="Proteomes" id="UP000461768"/>
    </source>
</evidence>
<dbReference type="EMBL" id="WAGX01000005">
    <property type="protein sequence ID" value="KAB1437475.1"/>
    <property type="molecule type" value="Genomic_DNA"/>
</dbReference>
<keyword evidence="4" id="KW-1185">Reference proteome</keyword>
<proteinExistence type="predicted"/>
<dbReference type="InterPro" id="IPR027417">
    <property type="entry name" value="P-loop_NTPase"/>
</dbReference>
<dbReference type="GO" id="GO:0000731">
    <property type="term" value="P:DNA synthesis involved in DNA repair"/>
    <property type="evidence" value="ECO:0007669"/>
    <property type="project" value="TreeGrafter"/>
</dbReference>
<organism evidence="3 4">
    <name type="scientific">Candidatus Galacturonatibacter soehngenii</name>
    <dbReference type="NCBI Taxonomy" id="2307010"/>
    <lineage>
        <taxon>Bacteria</taxon>
        <taxon>Bacillati</taxon>
        <taxon>Bacillota</taxon>
        <taxon>Clostridia</taxon>
        <taxon>Lachnospirales</taxon>
        <taxon>Lachnospiraceae</taxon>
        <taxon>Candidatus Galacturonatibacter</taxon>
    </lineage>
</organism>
<dbReference type="OrthoDB" id="7029750at2"/>
<dbReference type="Gene3D" id="3.40.50.300">
    <property type="entry name" value="P-loop containing nucleotide triphosphate hydrolases"/>
    <property type="match status" value="2"/>
</dbReference>
<dbReference type="Pfam" id="PF13476">
    <property type="entry name" value="AAA_23"/>
    <property type="match status" value="1"/>
</dbReference>
<evidence type="ECO:0000313" key="3">
    <source>
        <dbReference type="EMBL" id="KAB1437475.1"/>
    </source>
</evidence>
<comment type="caution">
    <text evidence="3">The sequence shown here is derived from an EMBL/GenBank/DDBJ whole genome shotgun (WGS) entry which is preliminary data.</text>
</comment>
<reference evidence="3 4" key="1">
    <citation type="submission" date="2019-09" db="EMBL/GenBank/DDBJ databases">
        <authorList>
            <person name="Valk L.C."/>
        </authorList>
    </citation>
    <scope>NUCLEOTIDE SEQUENCE [LARGE SCALE GENOMIC DNA]</scope>
    <source>
        <strain evidence="3">GalUA</strain>
    </source>
</reference>
<dbReference type="GO" id="GO:0006302">
    <property type="term" value="P:double-strand break repair"/>
    <property type="evidence" value="ECO:0007669"/>
    <property type="project" value="InterPro"/>
</dbReference>
<feature type="domain" description="Rad50/SbcC-type AAA" evidence="2">
    <location>
        <begin position="7"/>
        <end position="234"/>
    </location>
</feature>
<accession>A0A7V7UB70</accession>
<dbReference type="PANTHER" id="PTHR32182">
    <property type="entry name" value="DNA REPLICATION AND REPAIR PROTEIN RECF"/>
    <property type="match status" value="1"/>
</dbReference>
<protein>
    <submittedName>
        <fullName evidence="3">AAA family ATPase</fullName>
    </submittedName>
</protein>
<dbReference type="PANTHER" id="PTHR32182:SF22">
    <property type="entry name" value="ATP-DEPENDENT ENDONUCLEASE, OLD FAMILY-RELATED"/>
    <property type="match status" value="1"/>
</dbReference>
<dbReference type="GO" id="GO:0016887">
    <property type="term" value="F:ATP hydrolysis activity"/>
    <property type="evidence" value="ECO:0007669"/>
    <property type="project" value="InterPro"/>
</dbReference>
<gene>
    <name evidence="3" type="ORF">F7O84_07640</name>
</gene>
<dbReference type="InterPro" id="IPR038729">
    <property type="entry name" value="Rad50/SbcC_AAA"/>
</dbReference>